<evidence type="ECO:0000313" key="2">
    <source>
        <dbReference type="Proteomes" id="UP001312908"/>
    </source>
</evidence>
<sequence>MTATHHRPDDIEKKILRAMMTRAAEQGWAHASVYQAAEEAGVALNEARRRFPNKNKVLIYLGHYADQLVLGHHASGTPRERLFDLMMRRLDGFQEYREGVRAVLRHIPFDPKLGLMLAIMTEGSMEWMAEAAGMDVSGWMGKLRLKSLLALWGYLIRIWERDDSEDLAETMSGLDKALDRAERIGLLRSATSHFNDEAPASFSENLDRQAK</sequence>
<evidence type="ECO:0000313" key="1">
    <source>
        <dbReference type="EMBL" id="MEE8657606.1"/>
    </source>
</evidence>
<dbReference type="RefSeq" id="WP_394818630.1">
    <property type="nucleotide sequence ID" value="NZ_JAWJZY010000001.1"/>
</dbReference>
<dbReference type="InterPro" id="IPR009057">
    <property type="entry name" value="Homeodomain-like_sf"/>
</dbReference>
<dbReference type="SUPFAM" id="SSF46689">
    <property type="entry name" value="Homeodomain-like"/>
    <property type="match status" value="1"/>
</dbReference>
<proteinExistence type="predicted"/>
<accession>A0ABU7U113</accession>
<protein>
    <submittedName>
        <fullName evidence="1">TetR family transcriptional regulator</fullName>
    </submittedName>
</protein>
<keyword evidence="2" id="KW-1185">Reference proteome</keyword>
<dbReference type="EMBL" id="JAWJZY010000001">
    <property type="protein sequence ID" value="MEE8657606.1"/>
    <property type="molecule type" value="Genomic_DNA"/>
</dbReference>
<reference evidence="1 2" key="1">
    <citation type="submission" date="2023-10" db="EMBL/GenBank/DDBJ databases">
        <title>Sorlinia euscelidii gen. nov., sp. nov., an acetic acid bacteria isolated from the gut of Euscelidius variegatus emitter.</title>
        <authorList>
            <person name="Michoud G."/>
            <person name="Marasco R."/>
            <person name="Seferji K."/>
            <person name="Gonella E."/>
            <person name="Garuglieri E."/>
            <person name="Alma A."/>
            <person name="Mapelli F."/>
            <person name="Borin S."/>
            <person name="Daffonchio D."/>
            <person name="Crotti E."/>
        </authorList>
    </citation>
    <scope>NUCLEOTIDE SEQUENCE [LARGE SCALE GENOMIC DNA]</scope>
    <source>
        <strain evidence="1 2">EV16P</strain>
    </source>
</reference>
<dbReference type="Gene3D" id="1.10.357.10">
    <property type="entry name" value="Tetracycline Repressor, domain 2"/>
    <property type="match status" value="1"/>
</dbReference>
<dbReference type="Proteomes" id="UP001312908">
    <property type="component" value="Unassembled WGS sequence"/>
</dbReference>
<comment type="caution">
    <text evidence="1">The sequence shown here is derived from an EMBL/GenBank/DDBJ whole genome shotgun (WGS) entry which is preliminary data.</text>
</comment>
<organism evidence="1 2">
    <name type="scientific">Sorlinia euscelidii</name>
    <dbReference type="NCBI Taxonomy" id="3081148"/>
    <lineage>
        <taxon>Bacteria</taxon>
        <taxon>Pseudomonadati</taxon>
        <taxon>Pseudomonadota</taxon>
        <taxon>Alphaproteobacteria</taxon>
        <taxon>Acetobacterales</taxon>
        <taxon>Acetobacteraceae</taxon>
        <taxon>Sorlinia</taxon>
    </lineage>
</organism>
<name>A0ABU7U113_9PROT</name>
<gene>
    <name evidence="1" type="primary">tetR</name>
    <name evidence="1" type="ORF">DOFOFD_01045</name>
</gene>